<dbReference type="SUPFAM" id="SSF55021">
    <property type="entry name" value="ACT-like"/>
    <property type="match status" value="1"/>
</dbReference>
<reference evidence="3" key="1">
    <citation type="submission" date="2016-11" db="EMBL/GenBank/DDBJ databases">
        <authorList>
            <person name="Varghese N."/>
            <person name="Submissions S."/>
        </authorList>
    </citation>
    <scope>NUCLEOTIDE SEQUENCE [LARGE SCALE GENOMIC DNA]</scope>
    <source>
        <strain evidence="3">DSM 18016</strain>
    </source>
</reference>
<dbReference type="Gene3D" id="3.30.70.260">
    <property type="match status" value="1"/>
</dbReference>
<dbReference type="Pfam" id="PF09383">
    <property type="entry name" value="NIL"/>
    <property type="match status" value="1"/>
</dbReference>
<dbReference type="Proteomes" id="UP000184498">
    <property type="component" value="Unassembled WGS sequence"/>
</dbReference>
<evidence type="ECO:0000259" key="1">
    <source>
        <dbReference type="Pfam" id="PF09383"/>
    </source>
</evidence>
<organism evidence="2 3">
    <name type="scientific">Epilithonimonas mollis</name>
    <dbReference type="NCBI Taxonomy" id="216903"/>
    <lineage>
        <taxon>Bacteria</taxon>
        <taxon>Pseudomonadati</taxon>
        <taxon>Bacteroidota</taxon>
        <taxon>Flavobacteriia</taxon>
        <taxon>Flavobacteriales</taxon>
        <taxon>Weeksellaceae</taxon>
        <taxon>Chryseobacterium group</taxon>
        <taxon>Epilithonimonas</taxon>
    </lineage>
</organism>
<accession>A0A1M6SAE1</accession>
<keyword evidence="3" id="KW-1185">Reference proteome</keyword>
<name>A0A1M6SAE1_9FLAO</name>
<feature type="domain" description="NIL" evidence="1">
    <location>
        <begin position="21"/>
        <end position="87"/>
    </location>
</feature>
<protein>
    <submittedName>
        <fullName evidence="2">NIL domain-containing protein</fullName>
    </submittedName>
</protein>
<dbReference type="AlphaFoldDB" id="A0A1M6SAE1"/>
<sequence length="102" mass="11983">MIYPNENDKKAFFPIKEKEIILEVDLNGKIRFDILLYTIYNQLGIIYKIINADLEYINGNNFGNIRLMLKVNHDSLADLENYLQKYKLVNSKIDVIQKKEAS</sequence>
<dbReference type="InterPro" id="IPR018449">
    <property type="entry name" value="NIL_domain"/>
</dbReference>
<evidence type="ECO:0000313" key="2">
    <source>
        <dbReference type="EMBL" id="SHK41660.1"/>
    </source>
</evidence>
<dbReference type="OrthoDB" id="1262890at2"/>
<gene>
    <name evidence="2" type="ORF">SAMN05444371_2346</name>
</gene>
<dbReference type="InterPro" id="IPR045865">
    <property type="entry name" value="ACT-like_dom_sf"/>
</dbReference>
<proteinExistence type="predicted"/>
<evidence type="ECO:0000313" key="3">
    <source>
        <dbReference type="Proteomes" id="UP000184498"/>
    </source>
</evidence>
<dbReference type="EMBL" id="FRAM01000002">
    <property type="protein sequence ID" value="SHK41660.1"/>
    <property type="molecule type" value="Genomic_DNA"/>
</dbReference>
<dbReference type="RefSeq" id="WP_072998063.1">
    <property type="nucleotide sequence ID" value="NZ_FRAM01000002.1"/>
</dbReference>